<protein>
    <submittedName>
        <fullName evidence="1">Uncharacterized protein</fullName>
    </submittedName>
</protein>
<dbReference type="EMBL" id="JX649858">
    <property type="protein sequence ID" value="AGC70949.1"/>
    <property type="molecule type" value="Genomic_DNA"/>
</dbReference>
<proteinExistence type="predicted"/>
<name>L7VU53_9BACT</name>
<reference evidence="1" key="1">
    <citation type="submission" date="2012-09" db="EMBL/GenBank/DDBJ databases">
        <title>Metagenomic Characterization of a Microbial Community in Wastewater Detects High Levels of Antibiotic Resistance.</title>
        <authorList>
            <person name="Abrams M."/>
            <person name="Caldwell A."/>
            <person name="Vandaei E."/>
            <person name="Lee W."/>
            <person name="Perrott J."/>
            <person name="Khan S.Y."/>
            <person name="Ta J."/>
            <person name="Romero D."/>
            <person name="Nguyen V."/>
            <person name="Pourmand N."/>
            <person name="Ouverney C.C."/>
        </authorList>
    </citation>
    <scope>NUCLEOTIDE SEQUENCE</scope>
</reference>
<accession>L7VU53</accession>
<dbReference type="AlphaFoldDB" id="L7VU53"/>
<sequence>MNKGDDKWLAEKVIFESLKVAEELNTGKLLDQLESMFGDMSIA</sequence>
<evidence type="ECO:0000313" key="1">
    <source>
        <dbReference type="EMBL" id="AGC70949.1"/>
    </source>
</evidence>
<organism evidence="1">
    <name type="scientific">uncultured bacterium A1Q1_fos_660</name>
    <dbReference type="NCBI Taxonomy" id="1256588"/>
    <lineage>
        <taxon>Bacteria</taxon>
        <taxon>environmental samples</taxon>
    </lineage>
</organism>